<dbReference type="Bgee" id="ENSECAG00000007990">
    <property type="expression patterns" value="Expressed in brainstem and 8 other cell types or tissues"/>
</dbReference>
<reference evidence="4 5" key="1">
    <citation type="journal article" date="2009" name="Science">
        <title>Genome sequence, comparative analysis, and population genetics of the domestic horse.</title>
        <authorList>
            <consortium name="Broad Institute Genome Sequencing Platform"/>
            <consortium name="Broad Institute Whole Genome Assembly Team"/>
            <person name="Wade C.M."/>
            <person name="Giulotto E."/>
            <person name="Sigurdsson S."/>
            <person name="Zoli M."/>
            <person name="Gnerre S."/>
            <person name="Imsland F."/>
            <person name="Lear T.L."/>
            <person name="Adelson D.L."/>
            <person name="Bailey E."/>
            <person name="Bellone R.R."/>
            <person name="Bloecker H."/>
            <person name="Distl O."/>
            <person name="Edgar R.C."/>
            <person name="Garber M."/>
            <person name="Leeb T."/>
            <person name="Mauceli E."/>
            <person name="MacLeod J.N."/>
            <person name="Penedo M.C.T."/>
            <person name="Raison J.M."/>
            <person name="Sharpe T."/>
            <person name="Vogel J."/>
            <person name="Andersson L."/>
            <person name="Antczak D.F."/>
            <person name="Biagi T."/>
            <person name="Binns M.M."/>
            <person name="Chowdhary B.P."/>
            <person name="Coleman S.J."/>
            <person name="Della Valle G."/>
            <person name="Fryc S."/>
            <person name="Guerin G."/>
            <person name="Hasegawa T."/>
            <person name="Hill E.W."/>
            <person name="Jurka J."/>
            <person name="Kiialainen A."/>
            <person name="Lindgren G."/>
            <person name="Liu J."/>
            <person name="Magnani E."/>
            <person name="Mickelson J.R."/>
            <person name="Murray J."/>
            <person name="Nergadze S.G."/>
            <person name="Onofrio R."/>
            <person name="Pedroni S."/>
            <person name="Piras M.F."/>
            <person name="Raudsepp T."/>
            <person name="Rocchi M."/>
            <person name="Roeed K.H."/>
            <person name="Ryder O.A."/>
            <person name="Searle S."/>
            <person name="Skow L."/>
            <person name="Swinburne J.E."/>
            <person name="Syvaenen A.C."/>
            <person name="Tozaki T."/>
            <person name="Valberg S.J."/>
            <person name="Vaudin M."/>
            <person name="White J.R."/>
            <person name="Zody M.C."/>
            <person name="Lander E.S."/>
            <person name="Lindblad-Toh K."/>
        </authorList>
    </citation>
    <scope>NUCLEOTIDE SEQUENCE [LARGE SCALE GENOMIC DNA]</scope>
    <source>
        <strain evidence="4 5">Thoroughbred</strain>
    </source>
</reference>
<dbReference type="SUPFAM" id="SSF56672">
    <property type="entry name" value="DNA/RNA polymerases"/>
    <property type="match status" value="1"/>
</dbReference>
<organism evidence="4 5">
    <name type="scientific">Equus caballus</name>
    <name type="common">Horse</name>
    <dbReference type="NCBI Taxonomy" id="9796"/>
    <lineage>
        <taxon>Eukaryota</taxon>
        <taxon>Metazoa</taxon>
        <taxon>Chordata</taxon>
        <taxon>Craniata</taxon>
        <taxon>Vertebrata</taxon>
        <taxon>Euteleostomi</taxon>
        <taxon>Mammalia</taxon>
        <taxon>Eutheria</taxon>
        <taxon>Laurasiatheria</taxon>
        <taxon>Perissodactyla</taxon>
        <taxon>Equidae</taxon>
        <taxon>Equus</taxon>
    </lineage>
</organism>
<dbReference type="Pfam" id="PF00078">
    <property type="entry name" value="RVT_1"/>
    <property type="match status" value="1"/>
</dbReference>
<reference evidence="4" key="2">
    <citation type="submission" date="2025-08" db="UniProtKB">
        <authorList>
            <consortium name="Ensembl"/>
        </authorList>
    </citation>
    <scope>IDENTIFICATION</scope>
    <source>
        <strain evidence="4">Thoroughbred</strain>
    </source>
</reference>
<dbReference type="GO" id="GO:0003964">
    <property type="term" value="F:RNA-directed DNA polymerase activity"/>
    <property type="evidence" value="ECO:0007669"/>
    <property type="project" value="UniProtKB-EC"/>
</dbReference>
<dbReference type="SUPFAM" id="SSF56219">
    <property type="entry name" value="DNase I-like"/>
    <property type="match status" value="1"/>
</dbReference>
<dbReference type="CDD" id="cd01650">
    <property type="entry name" value="RT_nLTR_like"/>
    <property type="match status" value="1"/>
</dbReference>
<protein>
    <recommendedName>
        <fullName evidence="1">RNA-directed DNA polymerase</fullName>
        <ecNumber evidence="1">2.7.7.49</ecNumber>
    </recommendedName>
</protein>
<dbReference type="PaxDb" id="9796-ENSECAP00000036525"/>
<feature type="domain" description="Reverse transcriptase" evidence="3">
    <location>
        <begin position="323"/>
        <end position="598"/>
    </location>
</feature>
<evidence type="ECO:0000256" key="1">
    <source>
        <dbReference type="ARBA" id="ARBA00012493"/>
    </source>
</evidence>
<evidence type="ECO:0000259" key="3">
    <source>
        <dbReference type="PROSITE" id="PS50878"/>
    </source>
</evidence>
<dbReference type="InterPro" id="IPR043502">
    <property type="entry name" value="DNA/RNA_pol_sf"/>
</dbReference>
<keyword evidence="2" id="KW-0175">Coiled coil</keyword>
<accession>A0A3Q2HNI8</accession>
<proteinExistence type="predicted"/>
<evidence type="ECO:0000313" key="5">
    <source>
        <dbReference type="Proteomes" id="UP000002281"/>
    </source>
</evidence>
<sequence length="855" mass="100496">MDLTDIYRTLHPKTAGYTFFSSAHGTFSRIDHILGNKANINKYKRVEIISSIFSDHNAMKQEINYKKKAEKGAKMWRLNNTLLNKQWIIEEIKEEIKYYLETNENENTTYQIIWDAAKAVLTGKFIAIQVHLTKQEKAHISNLKRHLTELEKEEQTKHRVSRRREIIKIRAEINDMGTKKAIERINETKSWFFEKINKIDKSLARLTKKRREKSQINKIRNVRGEITTNTNEIQGIIREYYAKLYANKLNNLEEMDNFLDSYNLPKLNQEEMENLNRPITSKEIETIIKNLPQNKSPGPDGFSGEFYQTFKEDLIPILKLFQKIEEDGVLPNTFYEANITLIPKPDKDNTKEENYRLISLMNIDAKILNKILANRIQQYIKKIIHHDQVGFIPGTQGWFNIRKSINVIHYINKMRNKNHMIISIDAEKAFGKIQHPFMIKTLNKMGIEGKYLNIIKAIYDRPTANIILNGQKLKAIPLRTGTRQGCPLSPLLFNIVLEVLARAIRQEKEIKGIQIGSEEVKLSLFADDMILYIENPKESIEKLLEIINNYSKVAGYKINIHKSVAFLYTNNELTEKELKNSIPFTIATKRIKCLGINLTKEVKDLYNENYKTFLKEIDDNIKRWKDIPCTWIGRINIVKMSILPTTIYRFNAIPIRIPGTFFTEIEQRILKFIWGNKRPRIAKAILSKKNKAGGITIPNFKTYYKATVIKTAWYWYKNRSTDQWNRIESPEIKPHIYGQLIFDKGAEGLQWRKESLFNKWCWENWTAICKRVKIDHSSSPFTKINSKWIKDLKIRPETISLLEENIGSTLFDISFKRIFSDTITPQLRETIERINKWDFIRLKSFFKARENRIET</sequence>
<evidence type="ECO:0000256" key="2">
    <source>
        <dbReference type="SAM" id="Coils"/>
    </source>
</evidence>
<name>A0A3Q2HNI8_HORSE</name>
<evidence type="ECO:0000313" key="4">
    <source>
        <dbReference type="Ensembl" id="ENSECAP00000036525.1"/>
    </source>
</evidence>
<dbReference type="InterPro" id="IPR000477">
    <property type="entry name" value="RT_dom"/>
</dbReference>
<dbReference type="Gene3D" id="3.60.10.10">
    <property type="entry name" value="Endonuclease/exonuclease/phosphatase"/>
    <property type="match status" value="1"/>
</dbReference>
<dbReference type="AlphaFoldDB" id="A0A3Q2HNI8"/>
<dbReference type="PANTHER" id="PTHR19446">
    <property type="entry name" value="REVERSE TRANSCRIPTASES"/>
    <property type="match status" value="1"/>
</dbReference>
<feature type="coiled-coil region" evidence="2">
    <location>
        <begin position="133"/>
        <end position="163"/>
    </location>
</feature>
<dbReference type="GeneTree" id="ENSGT01150000286946"/>
<keyword evidence="5" id="KW-1185">Reference proteome</keyword>
<reference evidence="4" key="3">
    <citation type="submission" date="2025-09" db="UniProtKB">
        <authorList>
            <consortium name="Ensembl"/>
        </authorList>
    </citation>
    <scope>IDENTIFICATION</scope>
    <source>
        <strain evidence="4">Thoroughbred</strain>
    </source>
</reference>
<dbReference type="OMA" id="VRWEFLY"/>
<dbReference type="InterPro" id="IPR036691">
    <property type="entry name" value="Endo/exonu/phosph_ase_sf"/>
</dbReference>
<dbReference type="InParanoid" id="A0A3Q2HNI8"/>
<dbReference type="Proteomes" id="UP000002281">
    <property type="component" value="Chromosome 10"/>
</dbReference>
<dbReference type="Ensembl" id="ENSECAT00000008020.3">
    <property type="protein sequence ID" value="ENSECAP00000036525.1"/>
    <property type="gene ID" value="ENSECAG00000007990.3"/>
</dbReference>
<dbReference type="PROSITE" id="PS50878">
    <property type="entry name" value="RT_POL"/>
    <property type="match status" value="1"/>
</dbReference>
<dbReference type="EC" id="2.7.7.49" evidence="1"/>